<name>A0ABQ8KBB3_9APHY</name>
<dbReference type="Gene3D" id="3.40.50.1820">
    <property type="entry name" value="alpha/beta hydrolase"/>
    <property type="match status" value="1"/>
</dbReference>
<accession>A0ABQ8KBB3</accession>
<evidence type="ECO:0000313" key="1">
    <source>
        <dbReference type="EMBL" id="KAH9834554.1"/>
    </source>
</evidence>
<gene>
    <name evidence="1" type="ORF">C8Q71DRAFT_769586</name>
</gene>
<dbReference type="EMBL" id="JADCUA010000015">
    <property type="protein sequence ID" value="KAH9834554.1"/>
    <property type="molecule type" value="Genomic_DNA"/>
</dbReference>
<dbReference type="SUPFAM" id="SSF53474">
    <property type="entry name" value="alpha/beta-Hydrolases"/>
    <property type="match status" value="1"/>
</dbReference>
<proteinExistence type="predicted"/>
<dbReference type="Proteomes" id="UP000814176">
    <property type="component" value="Unassembled WGS sequence"/>
</dbReference>
<protein>
    <submittedName>
        <fullName evidence="1">L-amino-acid amidase</fullName>
    </submittedName>
</protein>
<organism evidence="1 2">
    <name type="scientific">Rhodofomes roseus</name>
    <dbReference type="NCBI Taxonomy" id="34475"/>
    <lineage>
        <taxon>Eukaryota</taxon>
        <taxon>Fungi</taxon>
        <taxon>Dikarya</taxon>
        <taxon>Basidiomycota</taxon>
        <taxon>Agaricomycotina</taxon>
        <taxon>Agaricomycetes</taxon>
        <taxon>Polyporales</taxon>
        <taxon>Rhodofomes</taxon>
    </lineage>
</organism>
<reference evidence="1 2" key="1">
    <citation type="journal article" date="2021" name="Environ. Microbiol.">
        <title>Gene family expansions and transcriptome signatures uncover fungal adaptations to wood decay.</title>
        <authorList>
            <person name="Hage H."/>
            <person name="Miyauchi S."/>
            <person name="Viragh M."/>
            <person name="Drula E."/>
            <person name="Min B."/>
            <person name="Chaduli D."/>
            <person name="Navarro D."/>
            <person name="Favel A."/>
            <person name="Norest M."/>
            <person name="Lesage-Meessen L."/>
            <person name="Balint B."/>
            <person name="Merenyi Z."/>
            <person name="de Eugenio L."/>
            <person name="Morin E."/>
            <person name="Martinez A.T."/>
            <person name="Baldrian P."/>
            <person name="Stursova M."/>
            <person name="Martinez M.J."/>
            <person name="Novotny C."/>
            <person name="Magnuson J.K."/>
            <person name="Spatafora J.W."/>
            <person name="Maurice S."/>
            <person name="Pangilinan J."/>
            <person name="Andreopoulos W."/>
            <person name="LaButti K."/>
            <person name="Hundley H."/>
            <person name="Na H."/>
            <person name="Kuo A."/>
            <person name="Barry K."/>
            <person name="Lipzen A."/>
            <person name="Henrissat B."/>
            <person name="Riley R."/>
            <person name="Ahrendt S."/>
            <person name="Nagy L.G."/>
            <person name="Grigoriev I.V."/>
            <person name="Martin F."/>
            <person name="Rosso M.N."/>
        </authorList>
    </citation>
    <scope>NUCLEOTIDE SEQUENCE [LARGE SCALE GENOMIC DNA]</scope>
    <source>
        <strain evidence="1 2">CIRM-BRFM 1785</strain>
    </source>
</reference>
<keyword evidence="2" id="KW-1185">Reference proteome</keyword>
<dbReference type="GeneID" id="72005026"/>
<evidence type="ECO:0000313" key="2">
    <source>
        <dbReference type="Proteomes" id="UP000814176"/>
    </source>
</evidence>
<comment type="caution">
    <text evidence="1">The sequence shown here is derived from an EMBL/GenBank/DDBJ whole genome shotgun (WGS) entry which is preliminary data.</text>
</comment>
<dbReference type="InterPro" id="IPR029058">
    <property type="entry name" value="AB_hydrolase_fold"/>
</dbReference>
<dbReference type="RefSeq" id="XP_047777085.1">
    <property type="nucleotide sequence ID" value="XM_047924294.1"/>
</dbReference>
<sequence>MADPSVPVTDGHAPFVYENETFDTYFKVFGQLDGRTRDPLVVLHGGPGLTHDYMLPLSDLATVGIPVILCGQRHPWC</sequence>